<dbReference type="EMBL" id="MFRC01000063">
    <property type="protein sequence ID" value="OGH88546.1"/>
    <property type="molecule type" value="Genomic_DNA"/>
</dbReference>
<accession>A0A1F6NX91</accession>
<name>A0A1F6NX91_9BACT</name>
<dbReference type="Gene3D" id="3.40.50.2300">
    <property type="match status" value="1"/>
</dbReference>
<reference evidence="4 5" key="1">
    <citation type="journal article" date="2016" name="Nat. Commun.">
        <title>Thousands of microbial genomes shed light on interconnected biogeochemical processes in an aquifer system.</title>
        <authorList>
            <person name="Anantharaman K."/>
            <person name="Brown C.T."/>
            <person name="Hug L.A."/>
            <person name="Sharon I."/>
            <person name="Castelle C.J."/>
            <person name="Probst A.J."/>
            <person name="Thomas B.C."/>
            <person name="Singh A."/>
            <person name="Wilkins M.J."/>
            <person name="Karaoz U."/>
            <person name="Brodie E.L."/>
            <person name="Williams K.H."/>
            <person name="Hubbard S.S."/>
            <person name="Banfield J.F."/>
        </authorList>
    </citation>
    <scope>NUCLEOTIDE SEQUENCE [LARGE SCALE GENOMIC DNA]</scope>
</reference>
<dbReference type="GO" id="GO:0000160">
    <property type="term" value="P:phosphorelay signal transduction system"/>
    <property type="evidence" value="ECO:0007669"/>
    <property type="project" value="InterPro"/>
</dbReference>
<evidence type="ECO:0000256" key="2">
    <source>
        <dbReference type="PROSITE-ProRule" id="PRU00169"/>
    </source>
</evidence>
<dbReference type="InterPro" id="IPR001789">
    <property type="entry name" value="Sig_transdc_resp-reg_receiver"/>
</dbReference>
<dbReference type="CDD" id="cd17574">
    <property type="entry name" value="REC_OmpR"/>
    <property type="match status" value="1"/>
</dbReference>
<dbReference type="PROSITE" id="PS50110">
    <property type="entry name" value="RESPONSE_REGULATORY"/>
    <property type="match status" value="1"/>
</dbReference>
<dbReference type="SMART" id="SM00448">
    <property type="entry name" value="REC"/>
    <property type="match status" value="1"/>
</dbReference>
<evidence type="ECO:0000313" key="4">
    <source>
        <dbReference type="EMBL" id="OGH88546.1"/>
    </source>
</evidence>
<evidence type="ECO:0000313" key="5">
    <source>
        <dbReference type="Proteomes" id="UP000178490"/>
    </source>
</evidence>
<dbReference type="Proteomes" id="UP000178490">
    <property type="component" value="Unassembled WGS sequence"/>
</dbReference>
<dbReference type="SUPFAM" id="SSF52172">
    <property type="entry name" value="CheY-like"/>
    <property type="match status" value="1"/>
</dbReference>
<proteinExistence type="predicted"/>
<feature type="domain" description="Response regulatory" evidence="3">
    <location>
        <begin position="11"/>
        <end position="125"/>
    </location>
</feature>
<dbReference type="InterPro" id="IPR011006">
    <property type="entry name" value="CheY-like_superfamily"/>
</dbReference>
<dbReference type="PANTHER" id="PTHR44591">
    <property type="entry name" value="STRESS RESPONSE REGULATOR PROTEIN 1"/>
    <property type="match status" value="1"/>
</dbReference>
<protein>
    <recommendedName>
        <fullName evidence="3">Response regulatory domain-containing protein</fullName>
    </recommendedName>
</protein>
<dbReference type="AlphaFoldDB" id="A0A1F6NX91"/>
<sequence length="128" mass="14214">MTTTSQKKLQRILIVEDEKPMAHALELKLNHSGFETAVAFDGEAALENLKKQKFDLVLLDLMIPKINGFGVMKAMKENKDKTPVIIASNLGQDDDAQKAKTMGAAWYFVKSDTPINKIVDYIVGTLMS</sequence>
<organism evidence="4 5">
    <name type="scientific">Candidatus Magasanikbacteria bacterium RIFOXYD2_FULL_36_9</name>
    <dbReference type="NCBI Taxonomy" id="1798707"/>
    <lineage>
        <taxon>Bacteria</taxon>
        <taxon>Candidatus Magasanikiibacteriota</taxon>
    </lineage>
</organism>
<dbReference type="InterPro" id="IPR050595">
    <property type="entry name" value="Bact_response_regulator"/>
</dbReference>
<dbReference type="PANTHER" id="PTHR44591:SF3">
    <property type="entry name" value="RESPONSE REGULATORY DOMAIN-CONTAINING PROTEIN"/>
    <property type="match status" value="1"/>
</dbReference>
<evidence type="ECO:0000256" key="1">
    <source>
        <dbReference type="ARBA" id="ARBA00022553"/>
    </source>
</evidence>
<comment type="caution">
    <text evidence="4">The sequence shown here is derived from an EMBL/GenBank/DDBJ whole genome shotgun (WGS) entry which is preliminary data.</text>
</comment>
<dbReference type="Pfam" id="PF00072">
    <property type="entry name" value="Response_reg"/>
    <property type="match status" value="1"/>
</dbReference>
<keyword evidence="1 2" id="KW-0597">Phosphoprotein</keyword>
<gene>
    <name evidence="4" type="ORF">A2537_00215</name>
</gene>
<feature type="modified residue" description="4-aspartylphosphate" evidence="2">
    <location>
        <position position="60"/>
    </location>
</feature>
<evidence type="ECO:0000259" key="3">
    <source>
        <dbReference type="PROSITE" id="PS50110"/>
    </source>
</evidence>